<evidence type="ECO:0000256" key="2">
    <source>
        <dbReference type="SAM" id="MobiDB-lite"/>
    </source>
</evidence>
<dbReference type="Gene3D" id="3.30.70.330">
    <property type="match status" value="1"/>
</dbReference>
<feature type="domain" description="RRM" evidence="3">
    <location>
        <begin position="100"/>
        <end position="181"/>
    </location>
</feature>
<dbReference type="GO" id="GO:0003723">
    <property type="term" value="F:RNA binding"/>
    <property type="evidence" value="ECO:0007669"/>
    <property type="project" value="UniProtKB-UniRule"/>
</dbReference>
<organism evidence="4">
    <name type="scientific">Eutreptiella gymnastica</name>
    <dbReference type="NCBI Taxonomy" id="73025"/>
    <lineage>
        <taxon>Eukaryota</taxon>
        <taxon>Discoba</taxon>
        <taxon>Euglenozoa</taxon>
        <taxon>Euglenida</taxon>
        <taxon>Spirocuta</taxon>
        <taxon>Euglenophyceae</taxon>
        <taxon>Eutreptiales</taxon>
        <taxon>Eutreptiaceae</taxon>
        <taxon>Eutreptiella</taxon>
    </lineage>
</organism>
<dbReference type="InterPro" id="IPR012677">
    <property type="entry name" value="Nucleotide-bd_a/b_plait_sf"/>
</dbReference>
<reference evidence="4" key="1">
    <citation type="submission" date="2021-01" db="EMBL/GenBank/DDBJ databases">
        <authorList>
            <person name="Corre E."/>
            <person name="Pelletier E."/>
            <person name="Niang G."/>
            <person name="Scheremetjew M."/>
            <person name="Finn R."/>
            <person name="Kale V."/>
            <person name="Holt S."/>
            <person name="Cochrane G."/>
            <person name="Meng A."/>
            <person name="Brown T."/>
            <person name="Cohen L."/>
        </authorList>
    </citation>
    <scope>NUCLEOTIDE SEQUENCE</scope>
    <source>
        <strain evidence="4">CCMP1594</strain>
    </source>
</reference>
<dbReference type="PROSITE" id="PS50102">
    <property type="entry name" value="RRM"/>
    <property type="match status" value="1"/>
</dbReference>
<feature type="compositionally biased region" description="Polar residues" evidence="2">
    <location>
        <begin position="464"/>
        <end position="474"/>
    </location>
</feature>
<dbReference type="Pfam" id="PF00076">
    <property type="entry name" value="RRM_1"/>
    <property type="match status" value="1"/>
</dbReference>
<proteinExistence type="predicted"/>
<evidence type="ECO:0000256" key="1">
    <source>
        <dbReference type="PROSITE-ProRule" id="PRU00176"/>
    </source>
</evidence>
<name>A0A7S4C8B7_9EUGL</name>
<keyword evidence="1" id="KW-0694">RNA-binding</keyword>
<dbReference type="SUPFAM" id="SSF54928">
    <property type="entry name" value="RNA-binding domain, RBD"/>
    <property type="match status" value="1"/>
</dbReference>
<gene>
    <name evidence="4" type="ORF">EGYM00163_LOCUS988</name>
</gene>
<dbReference type="CDD" id="cd00590">
    <property type="entry name" value="RRM_SF"/>
    <property type="match status" value="1"/>
</dbReference>
<feature type="region of interest" description="Disordered" evidence="2">
    <location>
        <begin position="438"/>
        <end position="504"/>
    </location>
</feature>
<dbReference type="InterPro" id="IPR035979">
    <property type="entry name" value="RBD_domain_sf"/>
</dbReference>
<dbReference type="AlphaFoldDB" id="A0A7S4C8B7"/>
<evidence type="ECO:0000259" key="3">
    <source>
        <dbReference type="PROSITE" id="PS50102"/>
    </source>
</evidence>
<dbReference type="SMART" id="SM00360">
    <property type="entry name" value="RRM"/>
    <property type="match status" value="1"/>
</dbReference>
<evidence type="ECO:0000313" key="4">
    <source>
        <dbReference type="EMBL" id="CAE0789874.1"/>
    </source>
</evidence>
<feature type="compositionally biased region" description="Basic and acidic residues" evidence="2">
    <location>
        <begin position="444"/>
        <end position="454"/>
    </location>
</feature>
<protein>
    <recommendedName>
        <fullName evidence="3">RRM domain-containing protein</fullName>
    </recommendedName>
</protein>
<dbReference type="EMBL" id="HBJA01003122">
    <property type="protein sequence ID" value="CAE0789874.1"/>
    <property type="molecule type" value="Transcribed_RNA"/>
</dbReference>
<sequence>MSVYTRCPDVMGTIRHDLHDYADAALDARMEGLLPVTAPGVSAPSGSICSEQGDTKDALLVVTMVASSETECRESDELLVARLDHLEQKRAIAFECEPGKVLLVDGLNTAMETCTEDELADLFEDYGMVRDVVIMGHPAGPCDRQVALVVMDSQGAARHAETALHANIYKGERLDVKRMDPAGHLKFTSKAIQMNDLATVAIRPFQQSSTRPQFGTIQGGVPDRQKVQAIGGHPAPRQPESGPSGSADTLALIDHCHMGHLHDPHELNDHHDLGDLFEPSALEDLFDLSALDVETASDLGDHWAYMGSQMNVQPAQTEGVDRDMEEARRMSLELGPSPNLVLQSSRKGAAQGQLGAMPAEARIHFGMPQDPAQWFWYWFWRCGWHLYTLWLPVIASQGLQLFMQVAAHAEDLDWDAMLPRDLEKWKWWGKLSAEVSTCPGIPRENSETEGDRDSSWLQSHVEGATQSPEQQWNNSTSGSSKSSSSSSSNASSPSSPSSICSRCSESGTVVRALFV</sequence>
<accession>A0A7S4C8B7</accession>
<feature type="compositionally biased region" description="Low complexity" evidence="2">
    <location>
        <begin position="475"/>
        <end position="504"/>
    </location>
</feature>
<dbReference type="InterPro" id="IPR000504">
    <property type="entry name" value="RRM_dom"/>
</dbReference>